<evidence type="ECO:0000259" key="1">
    <source>
        <dbReference type="PROSITE" id="PS50801"/>
    </source>
</evidence>
<protein>
    <recommendedName>
        <fullName evidence="1">STAS domain-containing protein</fullName>
    </recommendedName>
</protein>
<dbReference type="InterPro" id="IPR002645">
    <property type="entry name" value="STAS_dom"/>
</dbReference>
<reference evidence="2" key="1">
    <citation type="submission" date="2018-06" db="EMBL/GenBank/DDBJ databases">
        <authorList>
            <person name="Zhirakovskaya E."/>
        </authorList>
    </citation>
    <scope>NUCLEOTIDE SEQUENCE</scope>
</reference>
<dbReference type="SUPFAM" id="SSF52091">
    <property type="entry name" value="SpoIIaa-like"/>
    <property type="match status" value="1"/>
</dbReference>
<dbReference type="PANTHER" id="PTHR35849">
    <property type="entry name" value="BLR2341 PROTEIN"/>
    <property type="match status" value="1"/>
</dbReference>
<dbReference type="AlphaFoldDB" id="A0A3B0ZJZ9"/>
<dbReference type="PANTHER" id="PTHR35849:SF2">
    <property type="entry name" value="BLR2341 PROTEIN"/>
    <property type="match status" value="1"/>
</dbReference>
<name>A0A3B0ZJZ9_9ZZZZ</name>
<dbReference type="CDD" id="cd07043">
    <property type="entry name" value="STAS_anti-anti-sigma_factors"/>
    <property type="match status" value="1"/>
</dbReference>
<dbReference type="Gene3D" id="3.30.750.24">
    <property type="entry name" value="STAS domain"/>
    <property type="match status" value="1"/>
</dbReference>
<dbReference type="InterPro" id="IPR052746">
    <property type="entry name" value="MlaB_ABC_Transporter"/>
</dbReference>
<sequence length="95" mass="10552">MSDAGTITVNCGDTLDISRVGELYTELEMIINEKKAIEFDASEIERIDTSGLQLLLSFYQKIKSSGFDFHWISPSEHLLRSASLVGLDKLLGLSE</sequence>
<dbReference type="InterPro" id="IPR036513">
    <property type="entry name" value="STAS_dom_sf"/>
</dbReference>
<dbReference type="InterPro" id="IPR058548">
    <property type="entry name" value="MlaB-like_STAS"/>
</dbReference>
<dbReference type="EMBL" id="UOFP01000193">
    <property type="protein sequence ID" value="VAW87672.1"/>
    <property type="molecule type" value="Genomic_DNA"/>
</dbReference>
<proteinExistence type="predicted"/>
<dbReference type="Pfam" id="PF13466">
    <property type="entry name" value="STAS_2"/>
    <property type="match status" value="1"/>
</dbReference>
<feature type="domain" description="STAS" evidence="1">
    <location>
        <begin position="1"/>
        <end position="95"/>
    </location>
</feature>
<dbReference type="PROSITE" id="PS50801">
    <property type="entry name" value="STAS"/>
    <property type="match status" value="1"/>
</dbReference>
<organism evidence="2">
    <name type="scientific">hydrothermal vent metagenome</name>
    <dbReference type="NCBI Taxonomy" id="652676"/>
    <lineage>
        <taxon>unclassified sequences</taxon>
        <taxon>metagenomes</taxon>
        <taxon>ecological metagenomes</taxon>
    </lineage>
</organism>
<accession>A0A3B0ZJZ9</accession>
<gene>
    <name evidence="2" type="ORF">MNBD_GAMMA18-2261</name>
</gene>
<evidence type="ECO:0000313" key="2">
    <source>
        <dbReference type="EMBL" id="VAW87672.1"/>
    </source>
</evidence>